<dbReference type="Gene3D" id="3.40.50.620">
    <property type="entry name" value="HUPs"/>
    <property type="match status" value="1"/>
</dbReference>
<dbReference type="EMBL" id="VZBZ01000172">
    <property type="protein sequence ID" value="MQN79271.1"/>
    <property type="molecule type" value="Genomic_DNA"/>
</dbReference>
<proteinExistence type="predicted"/>
<dbReference type="NCBIfam" id="TIGR03183">
    <property type="entry name" value="DNA_S_dndC"/>
    <property type="match status" value="1"/>
</dbReference>
<protein>
    <submittedName>
        <fullName evidence="2">DNA phosphorothioation system sulfurtransferase DndC</fullName>
    </submittedName>
</protein>
<dbReference type="Proteomes" id="UP000423156">
    <property type="component" value="Unassembled WGS sequence"/>
</dbReference>
<dbReference type="GO" id="GO:0003824">
    <property type="term" value="F:catalytic activity"/>
    <property type="evidence" value="ECO:0007669"/>
    <property type="project" value="InterPro"/>
</dbReference>
<dbReference type="Pfam" id="PF01507">
    <property type="entry name" value="PAPS_reduct"/>
    <property type="match status" value="1"/>
</dbReference>
<name>A0AA90UQN2_9BACT</name>
<dbReference type="InterPro" id="IPR002500">
    <property type="entry name" value="PAPS_reduct_dom"/>
</dbReference>
<evidence type="ECO:0000313" key="2">
    <source>
        <dbReference type="EMBL" id="MQN79271.1"/>
    </source>
</evidence>
<reference evidence="3" key="1">
    <citation type="submission" date="2019-09" db="EMBL/GenBank/DDBJ databases">
        <title>Distinct polysaccharide growth profiles of human intestinal Prevotella copri isolates.</title>
        <authorList>
            <person name="Fehlner-Peach H."/>
            <person name="Magnabosco C."/>
            <person name="Raghavan V."/>
            <person name="Scher J.U."/>
            <person name="Tett A."/>
            <person name="Cox L.M."/>
            <person name="Gottsegen C."/>
            <person name="Watters A."/>
            <person name="Wiltshire- Gordon J.D."/>
            <person name="Segata N."/>
            <person name="Bonneau R."/>
            <person name="Littman D.R."/>
        </authorList>
    </citation>
    <scope>NUCLEOTIDE SEQUENCE [LARGE SCALE GENOMIC DNA]</scope>
    <source>
        <strain evidence="3">BU41712</strain>
    </source>
</reference>
<evidence type="ECO:0000313" key="3">
    <source>
        <dbReference type="Proteomes" id="UP000423156"/>
    </source>
</evidence>
<dbReference type="AlphaFoldDB" id="A0AA90UQN2"/>
<evidence type="ECO:0000259" key="1">
    <source>
        <dbReference type="Pfam" id="PF01507"/>
    </source>
</evidence>
<dbReference type="InterPro" id="IPR050128">
    <property type="entry name" value="Sulfate_adenylyltrnsfr_sub2"/>
</dbReference>
<dbReference type="InterPro" id="IPR017598">
    <property type="entry name" value="SulphurTrfase_DndC"/>
</dbReference>
<accession>A0AA90UQN2</accession>
<gene>
    <name evidence="2" type="primary">dndC</name>
    <name evidence="2" type="ORF">F7D71_15695</name>
</gene>
<dbReference type="SUPFAM" id="SSF52402">
    <property type="entry name" value="Adenine nucleotide alpha hydrolases-like"/>
    <property type="match status" value="1"/>
</dbReference>
<feature type="domain" description="Phosphoadenosine phosphosulphate reductase" evidence="1">
    <location>
        <begin position="29"/>
        <end position="208"/>
    </location>
</feature>
<organism evidence="2 3">
    <name type="scientific">Segatella copri</name>
    <dbReference type="NCBI Taxonomy" id="165179"/>
    <lineage>
        <taxon>Bacteria</taxon>
        <taxon>Pseudomonadati</taxon>
        <taxon>Bacteroidota</taxon>
        <taxon>Bacteroidia</taxon>
        <taxon>Bacteroidales</taxon>
        <taxon>Prevotellaceae</taxon>
        <taxon>Segatella</taxon>
    </lineage>
</organism>
<sequence>MKSQRVRNIIDELKDQYLEEDRCVRPWIIGFSGGKDSTVLLTLTWLALTELKDEGIKLKRNIYVVCNDTMVENPVIEEYVVKVLDKIKRAAKEQQLPISVATTTPELEDSFWCCVIGKGYPVPNNSFRFCTEKMKIKPTSKFITDQVAADGEAIVLVGTRLSESQQRERSIKRHEIKGHRLSKHPLNPNTFTYAPIKELMLEEVWWIINTIPSPWGFDNQILFQIYLDASADDYECPTVVTDDSHRSCGQSRFGCWICTVVKEDKSMTSLIKNGIAWMKPLLDFRDSLVNNRNVSEYRCETRRNGQRAVDETGHNMGNYTMEYRIQLLRELLTVQKDTQDHRASIDLITNQELIAIQVIWYRDGNFSTTVNDIYNEVYGYNLPNTSIGLGERLLLEKACQENPAHYKLIQELLALQKSKVLLMRKYGLSTDMEARLTSFIKENENVTTQQRV</sequence>
<comment type="caution">
    <text evidence="2">The sequence shown here is derived from an EMBL/GenBank/DDBJ whole genome shotgun (WGS) entry which is preliminary data.</text>
</comment>
<dbReference type="PANTHER" id="PTHR43196:SF2">
    <property type="entry name" value="PHOSPHOADENOSINE PHOSPHOSULFATE REDUCTASE"/>
    <property type="match status" value="1"/>
</dbReference>
<dbReference type="InterPro" id="IPR014729">
    <property type="entry name" value="Rossmann-like_a/b/a_fold"/>
</dbReference>
<dbReference type="PANTHER" id="PTHR43196">
    <property type="entry name" value="SULFATE ADENYLYLTRANSFERASE SUBUNIT 2"/>
    <property type="match status" value="1"/>
</dbReference>